<evidence type="ECO:0000313" key="4">
    <source>
        <dbReference type="Proteomes" id="UP000516052"/>
    </source>
</evidence>
<dbReference type="KEGG" id="sroi:IAG44_01880"/>
<dbReference type="InterPro" id="IPR015995">
    <property type="entry name" value="MlrC_N"/>
</dbReference>
<dbReference type="PIRSF" id="PIRSF012702">
    <property type="entry name" value="UCP012702"/>
    <property type="match status" value="1"/>
</dbReference>
<feature type="domain" description="Microcystin LR degradation protein MlrC C-terminal" evidence="1">
    <location>
        <begin position="305"/>
        <end position="477"/>
    </location>
</feature>
<dbReference type="InterPro" id="IPR010799">
    <property type="entry name" value="MlrC_C"/>
</dbReference>
<proteinExistence type="predicted"/>
<evidence type="ECO:0000313" key="3">
    <source>
        <dbReference type="EMBL" id="QNP68341.1"/>
    </source>
</evidence>
<accession>A0A7H0I6C5</accession>
<name>A0A7H0I6C5_9ACTN</name>
<dbReference type="AlphaFoldDB" id="A0A7H0I6C5"/>
<dbReference type="InterPro" id="IPR009197">
    <property type="entry name" value="MlrC"/>
</dbReference>
<evidence type="ECO:0000259" key="1">
    <source>
        <dbReference type="Pfam" id="PF07171"/>
    </source>
</evidence>
<feature type="domain" description="Microcystin LR degradation protein MlrC N-terminal" evidence="2">
    <location>
        <begin position="9"/>
        <end position="296"/>
    </location>
</feature>
<evidence type="ECO:0000259" key="2">
    <source>
        <dbReference type="Pfam" id="PF07364"/>
    </source>
</evidence>
<dbReference type="RefSeq" id="WP_187745383.1">
    <property type="nucleotide sequence ID" value="NZ_CP060828.1"/>
</dbReference>
<sequence>MSGRGPAPRAAVGGLVHESSTFMVDHLGTAGLAAFSCHHGPDLLAEFTGTATVTGGYLDACASAGARVHPAAHARAEPGPAVGADTYRELEERLLSRLREAGDCDVVLLDLHGAGVVVPDRSMDVAVLRAVRALLPRAVLAVTMDLHANVPAELLDLADVVTGFHEYPHTDAADRSRLAGELAFAAARGAVTPVLGQRRLPMLLPPSPTVAGSPAAELRDLVREIERRPGVLACTLFHGFPYADTEQAAASVVTVTDGDPALAQKCADEVADRLMTARERFRTVPLPPERAIRQALAGGPGTVVIGDGSDNPGCGGTGDSTYLLRALLDVPEPTCFATLWDPETVAAAVAAGVGATLPVRLGGRHSWASGPPVEAEATVRAITDGLIVQTAMRRGKRADFGTCARITVGTCDVIVASQRRQVLDPEILLLHGCVPERYRIAAVKSVSHFRAGFAAVTDRMLVADAPGPTARTIEHIPRPGPTRLLWPMSERPAPH</sequence>
<gene>
    <name evidence="3" type="ORF">IAG44_01880</name>
</gene>
<dbReference type="Pfam" id="PF07171">
    <property type="entry name" value="MlrC_C"/>
    <property type="match status" value="1"/>
</dbReference>
<organism evidence="3 4">
    <name type="scientific">Streptomyces roseirectus</name>
    <dbReference type="NCBI Taxonomy" id="2768066"/>
    <lineage>
        <taxon>Bacteria</taxon>
        <taxon>Bacillati</taxon>
        <taxon>Actinomycetota</taxon>
        <taxon>Actinomycetes</taxon>
        <taxon>Kitasatosporales</taxon>
        <taxon>Streptomycetaceae</taxon>
        <taxon>Streptomyces</taxon>
    </lineage>
</organism>
<reference evidence="3 4" key="1">
    <citation type="submission" date="2020-08" db="EMBL/GenBank/DDBJ databases">
        <title>A novel species.</title>
        <authorList>
            <person name="Gao J."/>
        </authorList>
    </citation>
    <scope>NUCLEOTIDE SEQUENCE [LARGE SCALE GENOMIC DNA]</scope>
    <source>
        <strain evidence="3 4">CRXT-G-22</strain>
    </source>
</reference>
<dbReference type="EMBL" id="CP060828">
    <property type="protein sequence ID" value="QNP68341.1"/>
    <property type="molecule type" value="Genomic_DNA"/>
</dbReference>
<dbReference type="Proteomes" id="UP000516052">
    <property type="component" value="Chromosome"/>
</dbReference>
<protein>
    <submittedName>
        <fullName evidence="3">M81 family metallopeptidase</fullName>
    </submittedName>
</protein>
<keyword evidence="4" id="KW-1185">Reference proteome</keyword>
<dbReference type="Pfam" id="PF07364">
    <property type="entry name" value="DUF1485"/>
    <property type="match status" value="1"/>
</dbReference>